<feature type="domain" description="Methylamine utilisation protein MauE" evidence="6">
    <location>
        <begin position="4"/>
        <end position="131"/>
    </location>
</feature>
<dbReference type="NCBIfam" id="NF045576">
    <property type="entry name" value="BT_3928_fam"/>
    <property type="match status" value="1"/>
</dbReference>
<comment type="subcellular location">
    <subcellularLocation>
        <location evidence="1">Membrane</location>
        <topology evidence="1">Multi-pass membrane protein</topology>
    </subcellularLocation>
</comment>
<organism evidence="7 8">
    <name type="scientific">Plebeiibacterium marinum</name>
    <dbReference type="NCBI Taxonomy" id="2992111"/>
    <lineage>
        <taxon>Bacteria</taxon>
        <taxon>Pseudomonadati</taxon>
        <taxon>Bacteroidota</taxon>
        <taxon>Bacteroidia</taxon>
        <taxon>Marinilabiliales</taxon>
        <taxon>Marinilabiliaceae</taxon>
        <taxon>Plebeiibacterium</taxon>
    </lineage>
</organism>
<gene>
    <name evidence="7" type="ORF">OM074_16540</name>
</gene>
<accession>A0AAE3SL22</accession>
<feature type="transmembrane region" description="Helical" evidence="5">
    <location>
        <begin position="49"/>
        <end position="71"/>
    </location>
</feature>
<comment type="caution">
    <text evidence="7">The sequence shown here is derived from an EMBL/GenBank/DDBJ whole genome shotgun (WGS) entry which is preliminary data.</text>
</comment>
<evidence type="ECO:0000256" key="4">
    <source>
        <dbReference type="ARBA" id="ARBA00023136"/>
    </source>
</evidence>
<dbReference type="Pfam" id="PF07291">
    <property type="entry name" value="MauE"/>
    <property type="match status" value="1"/>
</dbReference>
<evidence type="ECO:0000256" key="2">
    <source>
        <dbReference type="ARBA" id="ARBA00022692"/>
    </source>
</evidence>
<reference evidence="7" key="1">
    <citation type="submission" date="2022-10" db="EMBL/GenBank/DDBJ databases">
        <authorList>
            <person name="Yu W.X."/>
        </authorList>
    </citation>
    <scope>NUCLEOTIDE SEQUENCE</scope>
    <source>
        <strain evidence="7">D04</strain>
    </source>
</reference>
<dbReference type="Proteomes" id="UP001207408">
    <property type="component" value="Unassembled WGS sequence"/>
</dbReference>
<dbReference type="AlphaFoldDB" id="A0AAE3SL22"/>
<keyword evidence="3 5" id="KW-1133">Transmembrane helix</keyword>
<evidence type="ECO:0000313" key="8">
    <source>
        <dbReference type="Proteomes" id="UP001207408"/>
    </source>
</evidence>
<dbReference type="InterPro" id="IPR009908">
    <property type="entry name" value="Methylamine_util_MauE"/>
</dbReference>
<feature type="transmembrane region" description="Helical" evidence="5">
    <location>
        <begin position="78"/>
        <end position="99"/>
    </location>
</feature>
<evidence type="ECO:0000313" key="7">
    <source>
        <dbReference type="EMBL" id="MCW3807247.1"/>
    </source>
</evidence>
<keyword evidence="4 5" id="KW-0472">Membrane</keyword>
<keyword evidence="8" id="KW-1185">Reference proteome</keyword>
<evidence type="ECO:0000256" key="5">
    <source>
        <dbReference type="SAM" id="Phobius"/>
    </source>
</evidence>
<feature type="transmembrane region" description="Helical" evidence="5">
    <location>
        <begin position="147"/>
        <end position="168"/>
    </location>
</feature>
<evidence type="ECO:0000259" key="6">
    <source>
        <dbReference type="Pfam" id="PF07291"/>
    </source>
</evidence>
<feature type="transmembrane region" description="Helical" evidence="5">
    <location>
        <begin position="386"/>
        <end position="404"/>
    </location>
</feature>
<keyword evidence="2 5" id="KW-0812">Transmembrane</keyword>
<dbReference type="GO" id="GO:0016020">
    <property type="term" value="C:membrane"/>
    <property type="evidence" value="ECO:0007669"/>
    <property type="project" value="UniProtKB-SubCell"/>
</dbReference>
<name>A0AAE3SL22_9BACT</name>
<dbReference type="EMBL" id="JAPDPI010000041">
    <property type="protein sequence ID" value="MCW3807247.1"/>
    <property type="molecule type" value="Genomic_DNA"/>
</dbReference>
<evidence type="ECO:0000256" key="1">
    <source>
        <dbReference type="ARBA" id="ARBA00004141"/>
    </source>
</evidence>
<dbReference type="RefSeq" id="WP_301201462.1">
    <property type="nucleotide sequence ID" value="NZ_JAPDPI010000041.1"/>
</dbReference>
<dbReference type="GO" id="GO:0030416">
    <property type="term" value="P:methylamine metabolic process"/>
    <property type="evidence" value="ECO:0007669"/>
    <property type="project" value="InterPro"/>
</dbReference>
<proteinExistence type="predicted"/>
<evidence type="ECO:0000256" key="3">
    <source>
        <dbReference type="ARBA" id="ARBA00022989"/>
    </source>
</evidence>
<sequence length="408" mass="45807">MSKLFFYLSRILVGTLFIFSGFVKAVDPIGSAIKFGDYLTAFNMDMLSFSVVPLAFAVSALEFLTGIHLLLGIRIKTFSFVALAFMCVFTPLTLGIAISNPVSDCGCFGDALKLTNWETFFKNVVLFIPTIYIFLKRKNTNTEPSGLVKFVFTFGFTFAILGVTKYSYDHLPLMDFRPYKVGNNINQGMVIPEDAEQPEYETAFILEKDGEQKSFSATDYPYDDSTWVFVRNETKVIKTGYEPPIHDFVLIDENNEDITQDILSQKSPTLLIISPQINKGTWGANIDKLSDLQKSVINKGIKTYFLTASPTDDITNFEFSSEAGFNYLTADETMLKTVIRSNPGVVLLQDGNIIGKWHHNDIPEIKDFSNPTSFAVSELINKKENITITMLILMAVAFSTLTVYKRNI</sequence>
<protein>
    <submittedName>
        <fullName evidence="7">DoxX family protein</fullName>
    </submittedName>
</protein>
<feature type="transmembrane region" description="Helical" evidence="5">
    <location>
        <begin position="119"/>
        <end position="135"/>
    </location>
</feature>